<feature type="transmembrane region" description="Helical" evidence="7">
    <location>
        <begin position="765"/>
        <end position="789"/>
    </location>
</feature>
<dbReference type="PANTHER" id="PTHR30572:SF4">
    <property type="entry name" value="ABC TRANSPORTER PERMEASE YTRF"/>
    <property type="match status" value="1"/>
</dbReference>
<dbReference type="GO" id="GO:0022857">
    <property type="term" value="F:transmembrane transporter activity"/>
    <property type="evidence" value="ECO:0007669"/>
    <property type="project" value="TreeGrafter"/>
</dbReference>
<evidence type="ECO:0000256" key="5">
    <source>
        <dbReference type="ARBA" id="ARBA00023136"/>
    </source>
</evidence>
<evidence type="ECO:0000256" key="7">
    <source>
        <dbReference type="SAM" id="Phobius"/>
    </source>
</evidence>
<feature type="transmembrane region" description="Helical" evidence="7">
    <location>
        <begin position="851"/>
        <end position="874"/>
    </location>
</feature>
<dbReference type="PANTHER" id="PTHR30572">
    <property type="entry name" value="MEMBRANE COMPONENT OF TRANSPORTER-RELATED"/>
    <property type="match status" value="1"/>
</dbReference>
<evidence type="ECO:0000313" key="10">
    <source>
        <dbReference type="EMBL" id="ACO32024.1"/>
    </source>
</evidence>
<dbReference type="OrthoDB" id="101410at2"/>
<sequence>MRWWQRVRMAMVTLFRRRQATEQLSDELAFHLEQQMAENRAAGMSAEDARTAALRAFGNPTLLREDARATWRWNSLEKIWRDVRYGVRTLSRTPGFTVMAVLVMALGIGATTSLFTIVQSVLLSPLPFKDPGKLVMVYEHFAHSFNGGDGLNVVAPGDYLAWQKQTHGFQSMAAWRWWGANLTNAQGQLPEAVQAAGGSWNLFSTLGVPLALGRGFTKAEDHPGGHPVVILTWSLYQRRFGGNPAVLGQQVHLNSVPYTIIGVLPRWFSYPDPSVELWLPYGQTFTPVQYAQNANHQSLVVARLKPGVSAAAATAQVSAVQYRIHLAHASEPVSEGARFRPMLSDMVQDIRTPLLVLMGAVFCMLLIACLNVSNLLVARSAARRKEVAVRSALGGNRLALIREQMTESLLICIAGGGLGVGLSMLVTHWLASHWHDLPRASTVHVNGAVLAFSLGLVFVTAIVAGLLPAISSTGKGVLQALQEGSRSLGGSVSKARMRQILLTAEIALTVVLLIGAGLLFQSFLRMRGTRLGCAMHHVLTMRYSLPRKQYDTPAKVVAFHEALLQRVRHMPGVVAPGLVSTAPGAGWQGDEVFTVSGKPVPANPLMDDALVRTADPGYFQAMQIPLIRGHFFTDDQRLANSKYVIVSRAFAAQYFHGEDPVGQQIRIARTSPTPEDYEIVGVVGDTLYRASKPTKATLYFPMYSGSMNAINTTLMVRTVGDPLNMALPIQKMFATLDPSLPLSEVLTLHQVVGQSTNTASFSATLLLAFAVLSLLLAAVGLYGVLSYLVTQRTTEIGIRIALGAQRVQVLWLVVVDGLRPVLYGLAIGIAGGVGVGFLIRSMLYDTQPLDGAVVAAMAACLAVTAALACAVPAMRATHIEPTEALRVQ</sequence>
<dbReference type="NCBIfam" id="NF038403">
    <property type="entry name" value="perm_prefix_1"/>
    <property type="match status" value="1"/>
</dbReference>
<keyword evidence="4 7" id="KW-1133">Transmembrane helix</keyword>
<evidence type="ECO:0000256" key="2">
    <source>
        <dbReference type="ARBA" id="ARBA00022475"/>
    </source>
</evidence>
<feature type="transmembrane region" description="Helical" evidence="7">
    <location>
        <begin position="354"/>
        <end position="377"/>
    </location>
</feature>
<dbReference type="RefSeq" id="WP_015897224.1">
    <property type="nucleotide sequence ID" value="NC_012483.1"/>
</dbReference>
<organism evidence="10 11">
    <name type="scientific">Acidobacterium capsulatum (strain ATCC 51196 / DSM 11244 / BCRC 80197 / JCM 7670 / NBRC 15755 / NCIMB 13165 / 161)</name>
    <dbReference type="NCBI Taxonomy" id="240015"/>
    <lineage>
        <taxon>Bacteria</taxon>
        <taxon>Pseudomonadati</taxon>
        <taxon>Acidobacteriota</taxon>
        <taxon>Terriglobia</taxon>
        <taxon>Terriglobales</taxon>
        <taxon>Acidobacteriaceae</taxon>
        <taxon>Acidobacterium</taxon>
    </lineage>
</organism>
<dbReference type="Pfam" id="PF02687">
    <property type="entry name" value="FtsX"/>
    <property type="match status" value="2"/>
</dbReference>
<evidence type="ECO:0000259" key="9">
    <source>
        <dbReference type="Pfam" id="PF12704"/>
    </source>
</evidence>
<evidence type="ECO:0000256" key="3">
    <source>
        <dbReference type="ARBA" id="ARBA00022692"/>
    </source>
</evidence>
<keyword evidence="5 7" id="KW-0472">Membrane</keyword>
<proteinExistence type="inferred from homology"/>
<evidence type="ECO:0000259" key="8">
    <source>
        <dbReference type="Pfam" id="PF02687"/>
    </source>
</evidence>
<dbReference type="KEGG" id="aca:ACP_2125"/>
<dbReference type="InParanoid" id="C1F9G8"/>
<dbReference type="InterPro" id="IPR050250">
    <property type="entry name" value="Macrolide_Exporter_MacB"/>
</dbReference>
<dbReference type="eggNOG" id="COG0577">
    <property type="taxonomic scope" value="Bacteria"/>
</dbReference>
<dbReference type="InterPro" id="IPR025857">
    <property type="entry name" value="MacB_PCD"/>
</dbReference>
<evidence type="ECO:0000256" key="4">
    <source>
        <dbReference type="ARBA" id="ARBA00022989"/>
    </source>
</evidence>
<feature type="domain" description="MacB-like periplasmic core" evidence="9">
    <location>
        <begin position="598"/>
        <end position="705"/>
    </location>
</feature>
<evidence type="ECO:0000256" key="6">
    <source>
        <dbReference type="ARBA" id="ARBA00038076"/>
    </source>
</evidence>
<evidence type="ECO:0000313" key="11">
    <source>
        <dbReference type="Proteomes" id="UP000002207"/>
    </source>
</evidence>
<comment type="subcellular location">
    <subcellularLocation>
        <location evidence="1">Cell membrane</location>
        <topology evidence="1">Multi-pass membrane protein</topology>
    </subcellularLocation>
</comment>
<name>C1F9G8_ACIC5</name>
<keyword evidence="2" id="KW-1003">Cell membrane</keyword>
<dbReference type="InterPro" id="IPR003838">
    <property type="entry name" value="ABC3_permease_C"/>
</dbReference>
<gene>
    <name evidence="10" type="ordered locus">ACP_2125</name>
</gene>
<dbReference type="AlphaFoldDB" id="C1F9G8"/>
<feature type="transmembrane region" description="Helical" evidence="7">
    <location>
        <begin position="409"/>
        <end position="431"/>
    </location>
</feature>
<dbReference type="NCBIfam" id="TIGR03434">
    <property type="entry name" value="ADOP"/>
    <property type="match status" value="1"/>
</dbReference>
<dbReference type="Pfam" id="PF12704">
    <property type="entry name" value="MacB_PCD"/>
    <property type="match status" value="2"/>
</dbReference>
<reference evidence="10 11" key="1">
    <citation type="journal article" date="2009" name="Appl. Environ. Microbiol.">
        <title>Three genomes from the phylum Acidobacteria provide insight into the lifestyles of these microorganisms in soils.</title>
        <authorList>
            <person name="Ward N.L."/>
            <person name="Challacombe J.F."/>
            <person name="Janssen P.H."/>
            <person name="Henrissat B."/>
            <person name="Coutinho P.M."/>
            <person name="Wu M."/>
            <person name="Xie G."/>
            <person name="Haft D.H."/>
            <person name="Sait M."/>
            <person name="Badger J."/>
            <person name="Barabote R.D."/>
            <person name="Bradley B."/>
            <person name="Brettin T.S."/>
            <person name="Brinkac L.M."/>
            <person name="Bruce D."/>
            <person name="Creasy T."/>
            <person name="Daugherty S.C."/>
            <person name="Davidsen T.M."/>
            <person name="DeBoy R.T."/>
            <person name="Detter J.C."/>
            <person name="Dodson R.J."/>
            <person name="Durkin A.S."/>
            <person name="Ganapathy A."/>
            <person name="Gwinn-Giglio M."/>
            <person name="Han C.S."/>
            <person name="Khouri H."/>
            <person name="Kiss H."/>
            <person name="Kothari S.P."/>
            <person name="Madupu R."/>
            <person name="Nelson K.E."/>
            <person name="Nelson W.C."/>
            <person name="Paulsen I."/>
            <person name="Penn K."/>
            <person name="Ren Q."/>
            <person name="Rosovitz M.J."/>
            <person name="Selengut J.D."/>
            <person name="Shrivastava S."/>
            <person name="Sullivan S.A."/>
            <person name="Tapia R."/>
            <person name="Thompson L.S."/>
            <person name="Watkins K.L."/>
            <person name="Yang Q."/>
            <person name="Yu C."/>
            <person name="Zafar N."/>
            <person name="Zhou L."/>
            <person name="Kuske C.R."/>
        </authorList>
    </citation>
    <scope>NUCLEOTIDE SEQUENCE [LARGE SCALE GENOMIC DNA]</scope>
    <source>
        <strain evidence="11">ATCC 51196 / DSM 11244 / BCRC 80197 / JCM 7670 / NBRC 15755 / NCIMB 13165 / 161</strain>
    </source>
</reference>
<feature type="domain" description="ABC3 transporter permease C-terminal" evidence="8">
    <location>
        <begin position="360"/>
        <end position="472"/>
    </location>
</feature>
<comment type="similarity">
    <text evidence="6">Belongs to the ABC-4 integral membrane protein family.</text>
</comment>
<feature type="transmembrane region" description="Helical" evidence="7">
    <location>
        <begin position="443"/>
        <end position="467"/>
    </location>
</feature>
<feature type="transmembrane region" description="Helical" evidence="7">
    <location>
        <begin position="96"/>
        <end position="118"/>
    </location>
</feature>
<dbReference type="STRING" id="240015.ACP_2125"/>
<dbReference type="InterPro" id="IPR017800">
    <property type="entry name" value="ADOP"/>
</dbReference>
<dbReference type="InterPro" id="IPR047928">
    <property type="entry name" value="Perm_prefix_1"/>
</dbReference>
<keyword evidence="11" id="KW-1185">Reference proteome</keyword>
<evidence type="ECO:0000256" key="1">
    <source>
        <dbReference type="ARBA" id="ARBA00004651"/>
    </source>
</evidence>
<dbReference type="GO" id="GO:0005886">
    <property type="term" value="C:plasma membrane"/>
    <property type="evidence" value="ECO:0007669"/>
    <property type="project" value="UniProtKB-SubCell"/>
</dbReference>
<keyword evidence="3 7" id="KW-0812">Transmembrane</keyword>
<accession>C1F9G8</accession>
<feature type="domain" description="MacB-like periplasmic core" evidence="9">
    <location>
        <begin position="97"/>
        <end position="319"/>
    </location>
</feature>
<feature type="domain" description="ABC3 transporter permease C-terminal" evidence="8">
    <location>
        <begin position="768"/>
        <end position="881"/>
    </location>
</feature>
<feature type="transmembrane region" description="Helical" evidence="7">
    <location>
        <begin position="500"/>
        <end position="520"/>
    </location>
</feature>
<dbReference type="Proteomes" id="UP000002207">
    <property type="component" value="Chromosome"/>
</dbReference>
<protein>
    <submittedName>
        <fullName evidence="10">Efflux ABC transporter, macrolide exporter (MacB) family, permease protein</fullName>
    </submittedName>
</protein>
<dbReference type="EMBL" id="CP001472">
    <property type="protein sequence ID" value="ACO32024.1"/>
    <property type="molecule type" value="Genomic_DNA"/>
</dbReference>
<dbReference type="HOGENOM" id="CLU_009433_1_0_0"/>